<sequence length="326" mass="35681">MPSDIATLVVAGPQSLDDREKFEIDQFLMNGGRLIALIDAVDINTSYGLNATKQAHNTGDLFTHYGARVDQNLVADASHASITYQINLQGMMWPVSSPYPLWVKIMKQGFANGNPAVSGLNSMIFTWASSVTPVAKADSAGNGITVTPLVQTTRYAQELTDYFDLNPQRRWDFNKEGKIFDMAVALNGEFSSFYAGKSIPLVSDGADTANKNAMKPAAGDATRTIIEKSPSTSLVLMGDSDFIIDGSPRENLIFMVNLVEWLTLGDNLISIRSKEIAERSIDPKLSDASRQSIRLFNMILMPLLVVVIGIGLFVRRRNIIRKGAEA</sequence>
<dbReference type="InterPro" id="IPR019196">
    <property type="entry name" value="ABC_transp_unknown"/>
</dbReference>
<name>A0A1F7F8G7_UNCRA</name>
<proteinExistence type="predicted"/>
<accession>A0A1F7F8G7</accession>
<protein>
    <recommendedName>
        <fullName evidence="2">ABC-type uncharacterized transport system domain-containing protein</fullName>
    </recommendedName>
</protein>
<evidence type="ECO:0000256" key="1">
    <source>
        <dbReference type="SAM" id="Phobius"/>
    </source>
</evidence>
<dbReference type="Pfam" id="PF09822">
    <property type="entry name" value="ABC_transp_aux"/>
    <property type="match status" value="1"/>
</dbReference>
<dbReference type="AlphaFoldDB" id="A0A1F7F8G7"/>
<dbReference type="Proteomes" id="UP000179243">
    <property type="component" value="Unassembled WGS sequence"/>
</dbReference>
<keyword evidence="1" id="KW-0472">Membrane</keyword>
<feature type="domain" description="ABC-type uncharacterised transport system" evidence="2">
    <location>
        <begin position="2"/>
        <end position="246"/>
    </location>
</feature>
<gene>
    <name evidence="3" type="ORF">A2519_06220</name>
</gene>
<evidence type="ECO:0000313" key="4">
    <source>
        <dbReference type="Proteomes" id="UP000179243"/>
    </source>
</evidence>
<feature type="transmembrane region" description="Helical" evidence="1">
    <location>
        <begin position="295"/>
        <end position="314"/>
    </location>
</feature>
<evidence type="ECO:0000313" key="3">
    <source>
        <dbReference type="EMBL" id="OGK02921.1"/>
    </source>
</evidence>
<comment type="caution">
    <text evidence="3">The sequence shown here is derived from an EMBL/GenBank/DDBJ whole genome shotgun (WGS) entry which is preliminary data.</text>
</comment>
<dbReference type="EMBL" id="MFYX01000100">
    <property type="protein sequence ID" value="OGK02921.1"/>
    <property type="molecule type" value="Genomic_DNA"/>
</dbReference>
<evidence type="ECO:0000259" key="2">
    <source>
        <dbReference type="Pfam" id="PF09822"/>
    </source>
</evidence>
<keyword evidence="1" id="KW-1133">Transmembrane helix</keyword>
<reference evidence="3 4" key="1">
    <citation type="journal article" date="2016" name="Nat. Commun.">
        <title>Thousands of microbial genomes shed light on interconnected biogeochemical processes in an aquifer system.</title>
        <authorList>
            <person name="Anantharaman K."/>
            <person name="Brown C.T."/>
            <person name="Hug L.A."/>
            <person name="Sharon I."/>
            <person name="Castelle C.J."/>
            <person name="Probst A.J."/>
            <person name="Thomas B.C."/>
            <person name="Singh A."/>
            <person name="Wilkins M.J."/>
            <person name="Karaoz U."/>
            <person name="Brodie E.L."/>
            <person name="Williams K.H."/>
            <person name="Hubbard S.S."/>
            <person name="Banfield J.F."/>
        </authorList>
    </citation>
    <scope>NUCLEOTIDE SEQUENCE [LARGE SCALE GENOMIC DNA]</scope>
</reference>
<organism evidence="3 4">
    <name type="scientific">Candidatus Raymondbacteria bacterium RIFOXYD12_FULL_49_13</name>
    <dbReference type="NCBI Taxonomy" id="1817890"/>
    <lineage>
        <taxon>Bacteria</taxon>
        <taxon>Raymondiibacteriota</taxon>
    </lineage>
</organism>
<keyword evidence="1" id="KW-0812">Transmembrane</keyword>